<evidence type="ECO:0000256" key="1">
    <source>
        <dbReference type="SAM" id="Coils"/>
    </source>
</evidence>
<accession>A0A1F6W398</accession>
<name>A0A1F6W398_9BACT</name>
<organism evidence="2 3">
    <name type="scientific">Candidatus Nomurabacteria bacterium RIFCSPHIGHO2_02_FULL_42_19</name>
    <dbReference type="NCBI Taxonomy" id="1801756"/>
    <lineage>
        <taxon>Bacteria</taxon>
        <taxon>Candidatus Nomuraibacteriota</taxon>
    </lineage>
</organism>
<feature type="coiled-coil region" evidence="1">
    <location>
        <begin position="26"/>
        <end position="67"/>
    </location>
</feature>
<dbReference type="AlphaFoldDB" id="A0A1F6W398"/>
<protein>
    <submittedName>
        <fullName evidence="2">Uncharacterized protein</fullName>
    </submittedName>
</protein>
<comment type="caution">
    <text evidence="2">The sequence shown here is derived from an EMBL/GenBank/DDBJ whole genome shotgun (WGS) entry which is preliminary data.</text>
</comment>
<proteinExistence type="predicted"/>
<evidence type="ECO:0000313" key="3">
    <source>
        <dbReference type="Proteomes" id="UP000179275"/>
    </source>
</evidence>
<sequence>MNKGVKKKVTIDTLAVMVAKGFEATKDDLKELEKKLTGEVDSVKKEVEGVKNQLEGTNKRIDALAETKVSKTTYKELENRVDVVEKKL</sequence>
<reference evidence="2 3" key="1">
    <citation type="journal article" date="2016" name="Nat. Commun.">
        <title>Thousands of microbial genomes shed light on interconnected biogeochemical processes in an aquifer system.</title>
        <authorList>
            <person name="Anantharaman K."/>
            <person name="Brown C.T."/>
            <person name="Hug L.A."/>
            <person name="Sharon I."/>
            <person name="Castelle C.J."/>
            <person name="Probst A.J."/>
            <person name="Thomas B.C."/>
            <person name="Singh A."/>
            <person name="Wilkins M.J."/>
            <person name="Karaoz U."/>
            <person name="Brodie E.L."/>
            <person name="Williams K.H."/>
            <person name="Hubbard S.S."/>
            <person name="Banfield J.F."/>
        </authorList>
    </citation>
    <scope>NUCLEOTIDE SEQUENCE [LARGE SCALE GENOMIC DNA]</scope>
</reference>
<keyword evidence="1" id="KW-0175">Coiled coil</keyword>
<dbReference type="Proteomes" id="UP000179275">
    <property type="component" value="Unassembled WGS sequence"/>
</dbReference>
<dbReference type="EMBL" id="MFUG01000007">
    <property type="protein sequence ID" value="OGI76185.1"/>
    <property type="molecule type" value="Genomic_DNA"/>
</dbReference>
<gene>
    <name evidence="2" type="ORF">A3C67_03140</name>
</gene>
<evidence type="ECO:0000313" key="2">
    <source>
        <dbReference type="EMBL" id="OGI76185.1"/>
    </source>
</evidence>